<dbReference type="PRINTS" id="PR00420">
    <property type="entry name" value="RNGMNOXGNASE"/>
</dbReference>
<accession>A0A372JRH4</accession>
<dbReference type="AlphaFoldDB" id="A0A372JRH4"/>
<reference evidence="2 3" key="1">
    <citation type="submission" date="2018-08" db="EMBL/GenBank/DDBJ databases">
        <title>Actinomadura jelena sp. nov., a novel Actinomycete isolated from soil in Chad.</title>
        <authorList>
            <person name="Shi L."/>
        </authorList>
    </citation>
    <scope>NUCLEOTIDE SEQUENCE [LARGE SCALE GENOMIC DNA]</scope>
    <source>
        <strain evidence="2 3">NEAU-G17</strain>
    </source>
</reference>
<feature type="domain" description="FAD-binding" evidence="1">
    <location>
        <begin position="2"/>
        <end position="314"/>
    </location>
</feature>
<gene>
    <name evidence="2" type="ORF">DZF91_05810</name>
</gene>
<evidence type="ECO:0000313" key="2">
    <source>
        <dbReference type="EMBL" id="RFU42635.1"/>
    </source>
</evidence>
<sequence>MKVLISGASIAGPSLAFWLTRYGHEVTVVEKAPGIRPGGQAVDFRGDVHMDVLTRMGILDEIRRHRTENGPLHLIDEHGEDLLTLPASFTGGQVEIQRGDLARILYDRTRDAARYVFGDSITSLQETPDGVYATFERGAPEWFDLVVGADGLHSNVRRLAFGDESRFVRDSGYNVAIFHAPNRLGLSRDALLYSEPGRGLSVYPLDGGTSANVMCVYAAAQDGQAVDRHDHEGQKRLVAERFAGMGWNAATVLADLADAPYFYHDSVSIVRMDSWTTGRIALLGDAGYGATCGGMGTGLAVVCAYVLAGELAAAGGDHRVAFPAYEQAIRKFTRACQQVAGGVGPFFAPKSARSLRRRTRIYKVLTAGPMLRLLDKMTTKAATAIELREYPAPAGAPVRA</sequence>
<comment type="caution">
    <text evidence="2">The sequence shown here is derived from an EMBL/GenBank/DDBJ whole genome shotgun (WGS) entry which is preliminary data.</text>
</comment>
<dbReference type="Pfam" id="PF01494">
    <property type="entry name" value="FAD_binding_3"/>
    <property type="match status" value="1"/>
</dbReference>
<dbReference type="RefSeq" id="WP_117356456.1">
    <property type="nucleotide sequence ID" value="NZ_QURH01000110.1"/>
</dbReference>
<dbReference type="InterPro" id="IPR036188">
    <property type="entry name" value="FAD/NAD-bd_sf"/>
</dbReference>
<dbReference type="EMBL" id="QURH01000110">
    <property type="protein sequence ID" value="RFU42635.1"/>
    <property type="molecule type" value="Genomic_DNA"/>
</dbReference>
<dbReference type="Gene3D" id="3.30.9.10">
    <property type="entry name" value="D-Amino Acid Oxidase, subunit A, domain 2"/>
    <property type="match status" value="1"/>
</dbReference>
<organism evidence="2 3">
    <name type="scientific">Actinomadura logoneensis</name>
    <dbReference type="NCBI Taxonomy" id="2293572"/>
    <lineage>
        <taxon>Bacteria</taxon>
        <taxon>Bacillati</taxon>
        <taxon>Actinomycetota</taxon>
        <taxon>Actinomycetes</taxon>
        <taxon>Streptosporangiales</taxon>
        <taxon>Thermomonosporaceae</taxon>
        <taxon>Actinomadura</taxon>
    </lineage>
</organism>
<dbReference type="SUPFAM" id="SSF51905">
    <property type="entry name" value="FAD/NAD(P)-binding domain"/>
    <property type="match status" value="1"/>
</dbReference>
<dbReference type="PANTHER" id="PTHR46865">
    <property type="entry name" value="OXIDOREDUCTASE-RELATED"/>
    <property type="match status" value="1"/>
</dbReference>
<dbReference type="Proteomes" id="UP000261811">
    <property type="component" value="Unassembled WGS sequence"/>
</dbReference>
<keyword evidence="3" id="KW-1185">Reference proteome</keyword>
<evidence type="ECO:0000313" key="3">
    <source>
        <dbReference type="Proteomes" id="UP000261811"/>
    </source>
</evidence>
<dbReference type="OrthoDB" id="3356051at2"/>
<proteinExistence type="predicted"/>
<dbReference type="Gene3D" id="3.50.50.60">
    <property type="entry name" value="FAD/NAD(P)-binding domain"/>
    <property type="match status" value="1"/>
</dbReference>
<dbReference type="InterPro" id="IPR051704">
    <property type="entry name" value="FAD_aromatic-hydroxylase"/>
</dbReference>
<protein>
    <submittedName>
        <fullName evidence="2">FAD-dependent oxidoreductase</fullName>
    </submittedName>
</protein>
<dbReference type="GO" id="GO:0071949">
    <property type="term" value="F:FAD binding"/>
    <property type="evidence" value="ECO:0007669"/>
    <property type="project" value="InterPro"/>
</dbReference>
<name>A0A372JRH4_9ACTN</name>
<dbReference type="InterPro" id="IPR002938">
    <property type="entry name" value="FAD-bd"/>
</dbReference>
<dbReference type="PANTHER" id="PTHR46865:SF2">
    <property type="entry name" value="MONOOXYGENASE"/>
    <property type="match status" value="1"/>
</dbReference>
<evidence type="ECO:0000259" key="1">
    <source>
        <dbReference type="Pfam" id="PF01494"/>
    </source>
</evidence>